<dbReference type="Proteomes" id="UP001338125">
    <property type="component" value="Unassembled WGS sequence"/>
</dbReference>
<dbReference type="PANTHER" id="PTHR22763">
    <property type="entry name" value="RING ZINC FINGER PROTEIN"/>
    <property type="match status" value="1"/>
</dbReference>
<keyword evidence="8" id="KW-1185">Reference proteome</keyword>
<dbReference type="PANTHER" id="PTHR22763:SF162">
    <property type="entry name" value="TRANSMEMBRANE E3 UBIQUITIN-PROTEIN LIGASE 1"/>
    <property type="match status" value="1"/>
</dbReference>
<dbReference type="SUPFAM" id="SSF57850">
    <property type="entry name" value="RING/U-box"/>
    <property type="match status" value="1"/>
</dbReference>
<feature type="compositionally biased region" description="Basic and acidic residues" evidence="5">
    <location>
        <begin position="248"/>
        <end position="258"/>
    </location>
</feature>
<gene>
    <name evidence="7" type="ORF">PT974_09148</name>
</gene>
<evidence type="ECO:0000313" key="8">
    <source>
        <dbReference type="Proteomes" id="UP001338125"/>
    </source>
</evidence>
<feature type="region of interest" description="Disordered" evidence="5">
    <location>
        <begin position="542"/>
        <end position="594"/>
    </location>
</feature>
<dbReference type="PROSITE" id="PS50089">
    <property type="entry name" value="ZF_RING_2"/>
    <property type="match status" value="1"/>
</dbReference>
<evidence type="ECO:0000256" key="3">
    <source>
        <dbReference type="ARBA" id="ARBA00022833"/>
    </source>
</evidence>
<sequence length="594" mass="64903">MDSMPMDYVMHGPPRLPPHGEPAVHGPPGGWMPQPHGQAQISPSTHWASHPVPVPQFYPLPRVPHPGQHPFQLGPNGGLPPPDPSLRGFPLPDPLGLSMHQRPWSHHTTSDLSFNLGPQVSGRSLPYQQPPSELGLAPPGTTSEPHPMPPRSLFPQPTDHSVNNMGQPLVPQFMVPPHHHFSSAPSHRPGHPSSSAIPRAPRAGIPPPVFTPHHHEALPLPAPSSDRRRSGHSRARRSMNARLAMADSTREGDEDSAHGLRNHGPGRLGHRTSQSLGYNPSEESSSRNMQVIRGMVSSNTKMVASRAALHSLQSVTIEALPENERTCVICYNDYGVQTPEGINEAPLRLPKCKHVFGDHCIKKWFEDSDSCPYCRDKLPSEPKHVINPARALMNMMRLRGSALPDDMYMRLMSSLPSEELAEVASRQPHAAERRSLPDDAADNQRRIRPRRDSSEGESPSEDGDGSPRLGSGPPSSAPIRIPSQRHSHWMGRPSSQRRAAHATLNQVGNAMPLRGTILLPLPVPRAVRSLSLSNSLMSTDSMQVRGTDALERRPTDETSSRAAVEVSAAHIGASVSAQQTVPPTLTDQNRNRPW</sequence>
<feature type="compositionally biased region" description="Basic and acidic residues" evidence="5">
    <location>
        <begin position="548"/>
        <end position="559"/>
    </location>
</feature>
<keyword evidence="2 4" id="KW-0863">Zinc-finger</keyword>
<feature type="compositionally biased region" description="Low complexity" evidence="5">
    <location>
        <begin position="466"/>
        <end position="478"/>
    </location>
</feature>
<reference evidence="7 8" key="1">
    <citation type="submission" date="2024-01" db="EMBL/GenBank/DDBJ databases">
        <title>Complete genome of Cladobotryum mycophilum ATHUM6906.</title>
        <authorList>
            <person name="Christinaki A.C."/>
            <person name="Myridakis A.I."/>
            <person name="Kouvelis V.N."/>
        </authorList>
    </citation>
    <scope>NUCLEOTIDE SEQUENCE [LARGE SCALE GENOMIC DNA]</scope>
    <source>
        <strain evidence="7 8">ATHUM6906</strain>
    </source>
</reference>
<evidence type="ECO:0000256" key="2">
    <source>
        <dbReference type="ARBA" id="ARBA00022771"/>
    </source>
</evidence>
<dbReference type="SMART" id="SM00184">
    <property type="entry name" value="RING"/>
    <property type="match status" value="1"/>
</dbReference>
<dbReference type="InterPro" id="IPR001841">
    <property type="entry name" value="Znf_RING"/>
</dbReference>
<feature type="compositionally biased region" description="Polar residues" evidence="5">
    <location>
        <begin position="106"/>
        <end position="131"/>
    </location>
</feature>
<feature type="compositionally biased region" description="Pro residues" evidence="5">
    <location>
        <begin position="52"/>
        <end position="64"/>
    </location>
</feature>
<accession>A0ABR0SFE5</accession>
<keyword evidence="3" id="KW-0862">Zinc</keyword>
<dbReference type="Gene3D" id="3.30.40.10">
    <property type="entry name" value="Zinc/RING finger domain, C3HC4 (zinc finger)"/>
    <property type="match status" value="1"/>
</dbReference>
<feature type="compositionally biased region" description="Polar residues" evidence="5">
    <location>
        <begin position="575"/>
        <end position="588"/>
    </location>
</feature>
<comment type="caution">
    <text evidence="7">The sequence shown here is derived from an EMBL/GenBank/DDBJ whole genome shotgun (WGS) entry which is preliminary data.</text>
</comment>
<evidence type="ECO:0000256" key="5">
    <source>
        <dbReference type="SAM" id="MobiDB-lite"/>
    </source>
</evidence>
<feature type="compositionally biased region" description="Basic and acidic residues" evidence="5">
    <location>
        <begin position="429"/>
        <end position="454"/>
    </location>
</feature>
<organism evidence="7 8">
    <name type="scientific">Cladobotryum mycophilum</name>
    <dbReference type="NCBI Taxonomy" id="491253"/>
    <lineage>
        <taxon>Eukaryota</taxon>
        <taxon>Fungi</taxon>
        <taxon>Dikarya</taxon>
        <taxon>Ascomycota</taxon>
        <taxon>Pezizomycotina</taxon>
        <taxon>Sordariomycetes</taxon>
        <taxon>Hypocreomycetidae</taxon>
        <taxon>Hypocreales</taxon>
        <taxon>Hypocreaceae</taxon>
        <taxon>Cladobotryum</taxon>
    </lineage>
</organism>
<feature type="domain" description="RING-type" evidence="6">
    <location>
        <begin position="327"/>
        <end position="375"/>
    </location>
</feature>
<evidence type="ECO:0000313" key="7">
    <source>
        <dbReference type="EMBL" id="KAK5990873.1"/>
    </source>
</evidence>
<feature type="region of interest" description="Disordered" evidence="5">
    <location>
        <begin position="419"/>
        <end position="499"/>
    </location>
</feature>
<evidence type="ECO:0000256" key="1">
    <source>
        <dbReference type="ARBA" id="ARBA00022723"/>
    </source>
</evidence>
<keyword evidence="1" id="KW-0479">Metal-binding</keyword>
<evidence type="ECO:0000256" key="4">
    <source>
        <dbReference type="PROSITE-ProRule" id="PRU00175"/>
    </source>
</evidence>
<protein>
    <recommendedName>
        <fullName evidence="6">RING-type domain-containing protein</fullName>
    </recommendedName>
</protein>
<evidence type="ECO:0000259" key="6">
    <source>
        <dbReference type="PROSITE" id="PS50089"/>
    </source>
</evidence>
<dbReference type="InterPro" id="IPR013083">
    <property type="entry name" value="Znf_RING/FYVE/PHD"/>
</dbReference>
<feature type="region of interest" description="Disordered" evidence="5">
    <location>
        <begin position="1"/>
        <end position="288"/>
    </location>
</feature>
<feature type="compositionally biased region" description="Polar residues" evidence="5">
    <location>
        <begin position="271"/>
        <end position="288"/>
    </location>
</feature>
<dbReference type="EMBL" id="JAVFKD010000014">
    <property type="protein sequence ID" value="KAK5990873.1"/>
    <property type="molecule type" value="Genomic_DNA"/>
</dbReference>
<feature type="compositionally biased region" description="Basic residues" evidence="5">
    <location>
        <begin position="229"/>
        <end position="239"/>
    </location>
</feature>
<name>A0ABR0SFE5_9HYPO</name>
<feature type="compositionally biased region" description="Polar residues" evidence="5">
    <location>
        <begin position="37"/>
        <end position="47"/>
    </location>
</feature>
<dbReference type="Pfam" id="PF13639">
    <property type="entry name" value="zf-RING_2"/>
    <property type="match status" value="1"/>
</dbReference>
<proteinExistence type="predicted"/>
<dbReference type="InterPro" id="IPR050731">
    <property type="entry name" value="HRD1_E3_ubiq-ligases"/>
</dbReference>